<dbReference type="HOGENOM" id="CLU_024199_2_2_1"/>
<dbReference type="OrthoDB" id="3317531at2759"/>
<protein>
    <recommendedName>
        <fullName evidence="4">F-box domain-containing protein</fullName>
    </recommendedName>
</protein>
<dbReference type="EMBL" id="KB469307">
    <property type="protein sequence ID" value="EPQ52433.1"/>
    <property type="molecule type" value="Genomic_DNA"/>
</dbReference>
<dbReference type="OMA" id="WANILPT"/>
<proteinExistence type="predicted"/>
<dbReference type="RefSeq" id="XP_007868751.1">
    <property type="nucleotide sequence ID" value="XM_007870560.1"/>
</dbReference>
<feature type="compositionally biased region" description="Basic and acidic residues" evidence="1">
    <location>
        <begin position="494"/>
        <end position="505"/>
    </location>
</feature>
<feature type="compositionally biased region" description="Acidic residues" evidence="1">
    <location>
        <begin position="506"/>
        <end position="516"/>
    </location>
</feature>
<organism evidence="2 3">
    <name type="scientific">Gloeophyllum trabeum (strain ATCC 11539 / FP-39264 / Madison 617)</name>
    <name type="common">Brown rot fungus</name>
    <dbReference type="NCBI Taxonomy" id="670483"/>
    <lineage>
        <taxon>Eukaryota</taxon>
        <taxon>Fungi</taxon>
        <taxon>Dikarya</taxon>
        <taxon>Basidiomycota</taxon>
        <taxon>Agaricomycotina</taxon>
        <taxon>Agaricomycetes</taxon>
        <taxon>Gloeophyllales</taxon>
        <taxon>Gloeophyllaceae</taxon>
        <taxon>Gloeophyllum</taxon>
    </lineage>
</organism>
<accession>S7PY37</accession>
<evidence type="ECO:0000313" key="2">
    <source>
        <dbReference type="EMBL" id="EPQ52433.1"/>
    </source>
</evidence>
<keyword evidence="3" id="KW-1185">Reference proteome</keyword>
<evidence type="ECO:0008006" key="4">
    <source>
        <dbReference type="Google" id="ProtNLM"/>
    </source>
</evidence>
<reference evidence="2 3" key="1">
    <citation type="journal article" date="2012" name="Science">
        <title>The Paleozoic origin of enzymatic lignin decomposition reconstructed from 31 fungal genomes.</title>
        <authorList>
            <person name="Floudas D."/>
            <person name="Binder M."/>
            <person name="Riley R."/>
            <person name="Barry K."/>
            <person name="Blanchette R.A."/>
            <person name="Henrissat B."/>
            <person name="Martinez A.T."/>
            <person name="Otillar R."/>
            <person name="Spatafora J.W."/>
            <person name="Yadav J.S."/>
            <person name="Aerts A."/>
            <person name="Benoit I."/>
            <person name="Boyd A."/>
            <person name="Carlson A."/>
            <person name="Copeland A."/>
            <person name="Coutinho P.M."/>
            <person name="de Vries R.P."/>
            <person name="Ferreira P."/>
            <person name="Findley K."/>
            <person name="Foster B."/>
            <person name="Gaskell J."/>
            <person name="Glotzer D."/>
            <person name="Gorecki P."/>
            <person name="Heitman J."/>
            <person name="Hesse C."/>
            <person name="Hori C."/>
            <person name="Igarashi K."/>
            <person name="Jurgens J.A."/>
            <person name="Kallen N."/>
            <person name="Kersten P."/>
            <person name="Kohler A."/>
            <person name="Kuees U."/>
            <person name="Kumar T.K.A."/>
            <person name="Kuo A."/>
            <person name="LaButti K."/>
            <person name="Larrondo L.F."/>
            <person name="Lindquist E."/>
            <person name="Ling A."/>
            <person name="Lombard V."/>
            <person name="Lucas S."/>
            <person name="Lundell T."/>
            <person name="Martin R."/>
            <person name="McLaughlin D.J."/>
            <person name="Morgenstern I."/>
            <person name="Morin E."/>
            <person name="Murat C."/>
            <person name="Nagy L.G."/>
            <person name="Nolan M."/>
            <person name="Ohm R.A."/>
            <person name="Patyshakuliyeva A."/>
            <person name="Rokas A."/>
            <person name="Ruiz-Duenas F.J."/>
            <person name="Sabat G."/>
            <person name="Salamov A."/>
            <person name="Samejima M."/>
            <person name="Schmutz J."/>
            <person name="Slot J.C."/>
            <person name="St John F."/>
            <person name="Stenlid J."/>
            <person name="Sun H."/>
            <person name="Sun S."/>
            <person name="Syed K."/>
            <person name="Tsang A."/>
            <person name="Wiebenga A."/>
            <person name="Young D."/>
            <person name="Pisabarro A."/>
            <person name="Eastwood D.C."/>
            <person name="Martin F."/>
            <person name="Cullen D."/>
            <person name="Grigoriev I.V."/>
            <person name="Hibbett D.S."/>
        </authorList>
    </citation>
    <scope>NUCLEOTIDE SEQUENCE [LARGE SCALE GENOMIC DNA]</scope>
    <source>
        <strain evidence="2 3">ATCC 11539</strain>
    </source>
</reference>
<dbReference type="InterPro" id="IPR032675">
    <property type="entry name" value="LRR_dom_sf"/>
</dbReference>
<dbReference type="SUPFAM" id="SSF52047">
    <property type="entry name" value="RNI-like"/>
    <property type="match status" value="1"/>
</dbReference>
<feature type="region of interest" description="Disordered" evidence="1">
    <location>
        <begin position="494"/>
        <end position="516"/>
    </location>
</feature>
<sequence>MPPELIAQVADEFVTDLEATTSDPHTRQAGVVSLTHVCGRWRDQLVNNAKYWTSIFIETADSLRDLIDRSRRSPLSITGSLEKDHTGDLQENNEDKLSLVMGVGSRLRSLSISVSSQVLGNVVGQAHGTMPILKHLEIKVTGAVGATNLTPFTSPVLRRLQLSGLDSLNDFRMLFTPALTELSIIDVRTAMTTLDIRQVLRGLPNLMVLKLSLALGHTPINPGTVIQLDKVPLPSLRTLYIDIPRLRHAKLLRDMVMPQLEHAYVQVHNFAYLEEIIVCMQGCIDGIGSTQVLRGCTMYSPSPTSICCMLTPDLTTTTWQSQTAGLCLVFEGYDYDEEAWILDVLRPRLQPYLSTVERLTIEDGRAYVEQSVVAWRQLFSLMPGVTELGVSGRYTSALPAGLYALDRSVWFRDPWRRIFGVVDFLNRFLKPYQVLDHPKSLISLTITGGINISARDIDVLRDIFKVVKWDSLEKKDVSHEDGVQWYVFREDNAREKTETEAHESDYDADDEEDAGE</sequence>
<dbReference type="Gene3D" id="3.80.10.10">
    <property type="entry name" value="Ribonuclease Inhibitor"/>
    <property type="match status" value="1"/>
</dbReference>
<name>S7PY37_GLOTA</name>
<dbReference type="KEGG" id="gtr:GLOTRDRAFT_131676"/>
<evidence type="ECO:0000313" key="3">
    <source>
        <dbReference type="Proteomes" id="UP000030669"/>
    </source>
</evidence>
<dbReference type="GeneID" id="19302353"/>
<gene>
    <name evidence="2" type="ORF">GLOTRDRAFT_131676</name>
</gene>
<evidence type="ECO:0000256" key="1">
    <source>
        <dbReference type="SAM" id="MobiDB-lite"/>
    </source>
</evidence>
<dbReference type="AlphaFoldDB" id="S7PY37"/>
<dbReference type="Proteomes" id="UP000030669">
    <property type="component" value="Unassembled WGS sequence"/>
</dbReference>